<evidence type="ECO:0000313" key="4">
    <source>
        <dbReference type="Proteomes" id="UP001642720"/>
    </source>
</evidence>
<keyword evidence="2" id="KW-0812">Transmembrane</keyword>
<feature type="transmembrane region" description="Helical" evidence="2">
    <location>
        <begin position="98"/>
        <end position="120"/>
    </location>
</feature>
<keyword evidence="4" id="KW-1185">Reference proteome</keyword>
<evidence type="ECO:0000313" key="3">
    <source>
        <dbReference type="EMBL" id="TFA99472.1"/>
    </source>
</evidence>
<evidence type="ECO:0000256" key="1">
    <source>
        <dbReference type="SAM" id="MobiDB-lite"/>
    </source>
</evidence>
<feature type="transmembrane region" description="Helical" evidence="2">
    <location>
        <begin position="57"/>
        <end position="77"/>
    </location>
</feature>
<dbReference type="GeneID" id="300580273"/>
<protein>
    <submittedName>
        <fullName evidence="3">Uncharacterized protein</fullName>
    </submittedName>
</protein>
<keyword evidence="2" id="KW-1133">Transmembrane helix</keyword>
<accession>A0ABY2GX45</accession>
<proteinExistence type="predicted"/>
<organism evidence="3 4">
    <name type="scientific">Trichoderma ghanense</name>
    <dbReference type="NCBI Taxonomy" id="65468"/>
    <lineage>
        <taxon>Eukaryota</taxon>
        <taxon>Fungi</taxon>
        <taxon>Dikarya</taxon>
        <taxon>Ascomycota</taxon>
        <taxon>Pezizomycotina</taxon>
        <taxon>Sordariomycetes</taxon>
        <taxon>Hypocreomycetidae</taxon>
        <taxon>Hypocreales</taxon>
        <taxon>Hypocreaceae</taxon>
        <taxon>Trichoderma</taxon>
    </lineage>
</organism>
<feature type="transmembrane region" description="Helical" evidence="2">
    <location>
        <begin position="12"/>
        <end position="37"/>
    </location>
</feature>
<comment type="caution">
    <text evidence="3">The sequence shown here is derived from an EMBL/GenBank/DDBJ whole genome shotgun (WGS) entry which is preliminary data.</text>
</comment>
<feature type="region of interest" description="Disordered" evidence="1">
    <location>
        <begin position="769"/>
        <end position="797"/>
    </location>
</feature>
<sequence length="846" mass="93239">MPSKSTTTTPKSLLPTLSTSLNVGMALGAWITVLPFANPAYPGPAVAIWFRDFFKPGFIGITSLSAVTVASGIRAAWNKPQPGLSAEGQAKAKKASRWAIAGLVFTLVHFGFGNSVLAIMDKILSAPELAQGQMAGWIRLHTVRTLTTDVPAWLCFVAALLSELSFSQAIKSHQWRAQAPKQIVPVPPSPLKRLPEFVQVNIINLNRVRPLRLRTDKHLTSLRNFTPQGVPLTQRHRLPTLLLHLQRLQRRMRRPVLAQDLNRHVQQLRRQRRLPPRLVQNLPRVRHRRIPSSRRAAPGPCSAALVCSQAPVQHKDDAGDEDAPEFHIHALPEQDKGRVFGPHAVLNVDDALRRLEARVVGISEAGVDRAAGEIGEMELADLAVEDHVEHVSLDRDVGGAPYIRRRQLRQGAAVLEAEEPWQLSHELPQLHVRLHNLSVVGLFRIPVEGFVMAAETVKEFCKANPLQKIRHGRGLVEWTVDDLLPVDNVHVVCIAGLSHGHLAGQYRNKGDSPVRISEIPPRPAPNLGFHRRLLQQPCLRTRIRGIKIMQPNLLRHGNRLRMQQPRPRRDALQAANHEEDHHDALDARQGRVGRQVRVVDDVEGRGEPPGSLRVCVCRAVKEALAVVEPGPRVRAAAADGQYDHQLANVHRLALLHGVVEAVDGKGEGRRVEYVVEVEDVLDELVQQDVGVCPQGQAYALDDPDLFGQGGRAAGVQHEEGRAGDGADRASPKAILLKPQHVRRHELQLRRRQQRGRQVVPVQSLLRPTAAAEVNPVPREENRMSSSGPGPGPGPERWSIEIARDPADRAVGARRAAVAAQLSDPAQGAGGWPPPRLATHARVVVLF</sequence>
<gene>
    <name evidence="3" type="ORF">CCMA1212_008706</name>
</gene>
<keyword evidence="2" id="KW-0472">Membrane</keyword>
<reference evidence="3 4" key="1">
    <citation type="submission" date="2018-01" db="EMBL/GenBank/DDBJ databases">
        <title>Genome characterization of the sugarcane-associated fungus Trichoderma ghanense CCMA-1212 and their application in lignocelulose bioconversion.</title>
        <authorList>
            <person name="Steindorff A.S."/>
            <person name="Mendes T.D."/>
            <person name="Vilela E.S.D."/>
            <person name="Rodrigues D.S."/>
            <person name="Formighieri E.F."/>
            <person name="Melo I.S."/>
            <person name="Favaro L.C.L."/>
        </authorList>
    </citation>
    <scope>NUCLEOTIDE SEQUENCE [LARGE SCALE GENOMIC DNA]</scope>
    <source>
        <strain evidence="3 4">CCMA-1212</strain>
    </source>
</reference>
<dbReference type="EMBL" id="PPTA01000014">
    <property type="protein sequence ID" value="TFA99472.1"/>
    <property type="molecule type" value="Genomic_DNA"/>
</dbReference>
<dbReference type="Proteomes" id="UP001642720">
    <property type="component" value="Unassembled WGS sequence"/>
</dbReference>
<name>A0ABY2GX45_9HYPO</name>
<feature type="region of interest" description="Disordered" evidence="1">
    <location>
        <begin position="561"/>
        <end position="590"/>
    </location>
</feature>
<dbReference type="RefSeq" id="XP_073555674.1">
    <property type="nucleotide sequence ID" value="XM_073705823.1"/>
</dbReference>
<feature type="compositionally biased region" description="Basic and acidic residues" evidence="1">
    <location>
        <begin position="567"/>
        <end position="589"/>
    </location>
</feature>
<evidence type="ECO:0000256" key="2">
    <source>
        <dbReference type="SAM" id="Phobius"/>
    </source>
</evidence>